<evidence type="ECO:0000256" key="1">
    <source>
        <dbReference type="ARBA" id="ARBA00004442"/>
    </source>
</evidence>
<evidence type="ECO:0000256" key="6">
    <source>
        <dbReference type="ARBA" id="ARBA00023136"/>
    </source>
</evidence>
<dbReference type="SUPFAM" id="SSF56954">
    <property type="entry name" value="Outer membrane efflux proteins (OEP)"/>
    <property type="match status" value="1"/>
</dbReference>
<dbReference type="InterPro" id="IPR051906">
    <property type="entry name" value="TolC-like"/>
</dbReference>
<keyword evidence="5" id="KW-0812">Transmembrane</keyword>
<evidence type="ECO:0000256" key="7">
    <source>
        <dbReference type="ARBA" id="ARBA00023237"/>
    </source>
</evidence>
<evidence type="ECO:0000313" key="9">
    <source>
        <dbReference type="EMBL" id="MBY8824492.1"/>
    </source>
</evidence>
<dbReference type="PANTHER" id="PTHR30026:SF22">
    <property type="entry name" value="OUTER MEMBRANE EFFLUX PROTEIN"/>
    <property type="match status" value="1"/>
</dbReference>
<evidence type="ECO:0000256" key="5">
    <source>
        <dbReference type="ARBA" id="ARBA00022692"/>
    </source>
</evidence>
<dbReference type="InterPro" id="IPR003423">
    <property type="entry name" value="OMP_efflux"/>
</dbReference>
<keyword evidence="8" id="KW-0732">Signal</keyword>
<feature type="signal peptide" evidence="8">
    <location>
        <begin position="1"/>
        <end position="25"/>
    </location>
</feature>
<evidence type="ECO:0000256" key="3">
    <source>
        <dbReference type="ARBA" id="ARBA00022448"/>
    </source>
</evidence>
<evidence type="ECO:0000256" key="8">
    <source>
        <dbReference type="SAM" id="SignalP"/>
    </source>
</evidence>
<keyword evidence="3" id="KW-0813">Transport</keyword>
<dbReference type="RefSeq" id="WP_222991597.1">
    <property type="nucleotide sequence ID" value="NZ_JAINVV010000009.1"/>
</dbReference>
<dbReference type="Pfam" id="PF02321">
    <property type="entry name" value="OEP"/>
    <property type="match status" value="1"/>
</dbReference>
<dbReference type="EMBL" id="JAINVV010000009">
    <property type="protein sequence ID" value="MBY8824492.1"/>
    <property type="molecule type" value="Genomic_DNA"/>
</dbReference>
<evidence type="ECO:0000256" key="2">
    <source>
        <dbReference type="ARBA" id="ARBA00007613"/>
    </source>
</evidence>
<proteinExistence type="inferred from homology"/>
<accession>A0ABS7PVT4</accession>
<dbReference type="Gene3D" id="1.20.1600.10">
    <property type="entry name" value="Outer membrane efflux proteins (OEP)"/>
    <property type="match status" value="1"/>
</dbReference>
<comment type="similarity">
    <text evidence="2">Belongs to the outer membrane factor (OMF) (TC 1.B.17) family.</text>
</comment>
<sequence length="446" mass="47316">MTKSICLPALLCASLCLTGATALSAQQTPTYGPPADPGSEAVALAAPPGVPNALLNAAEIATENYPSIRTAEAELRASRADLRGARWLRYPSLTVEALAITRGSQTASQNGVAANAVVEQPILTFGKIGGTIDRAEAIWLVRRAAVDETAREVALRVIDAFYNVAAAARRQAVLEGGLAQHKTLLATITNRVQQEISPQSDLDLATSRTAQMEQELALARAQRTASYSQLVELVGTTSINLGNVPDYDPTISHPSDAGAIDRALSCDPKLQRLRAEVLAARAETKVAKAGLFPQLLGQLSHNEITGTRAGVALRAQTGAGLSQVAAVGAARARVQGSEFNISTAERELREALRLDFVTNRASRDRVAAGTRASSSAEMVTESYKRQFIAGRRTWLDVMNAVREATNSELSVADAEVGAMSSNARIWLRTCGWQPRPIGGEQVDSGK</sequence>
<comment type="caution">
    <text evidence="9">The sequence shown here is derived from an EMBL/GenBank/DDBJ whole genome shotgun (WGS) entry which is preliminary data.</text>
</comment>
<keyword evidence="4" id="KW-1134">Transmembrane beta strand</keyword>
<name>A0ABS7PVT4_9SPHN</name>
<evidence type="ECO:0000256" key="4">
    <source>
        <dbReference type="ARBA" id="ARBA00022452"/>
    </source>
</evidence>
<dbReference type="Proteomes" id="UP000706039">
    <property type="component" value="Unassembled WGS sequence"/>
</dbReference>
<comment type="subcellular location">
    <subcellularLocation>
        <location evidence="1">Cell outer membrane</location>
    </subcellularLocation>
</comment>
<keyword evidence="7" id="KW-0998">Cell outer membrane</keyword>
<feature type="chain" id="PRO_5046702099" evidence="8">
    <location>
        <begin position="26"/>
        <end position="446"/>
    </location>
</feature>
<evidence type="ECO:0000313" key="10">
    <source>
        <dbReference type="Proteomes" id="UP000706039"/>
    </source>
</evidence>
<organism evidence="9 10">
    <name type="scientific">Sphingomonas colocasiae</name>
    <dbReference type="NCBI Taxonomy" id="1848973"/>
    <lineage>
        <taxon>Bacteria</taxon>
        <taxon>Pseudomonadati</taxon>
        <taxon>Pseudomonadota</taxon>
        <taxon>Alphaproteobacteria</taxon>
        <taxon>Sphingomonadales</taxon>
        <taxon>Sphingomonadaceae</taxon>
        <taxon>Sphingomonas</taxon>
    </lineage>
</organism>
<keyword evidence="6" id="KW-0472">Membrane</keyword>
<protein>
    <submittedName>
        <fullName evidence="9">TolC family protein</fullName>
    </submittedName>
</protein>
<dbReference type="PANTHER" id="PTHR30026">
    <property type="entry name" value="OUTER MEMBRANE PROTEIN TOLC"/>
    <property type="match status" value="1"/>
</dbReference>
<reference evidence="9 10" key="1">
    <citation type="submission" date="2021-08" db="EMBL/GenBank/DDBJ databases">
        <authorList>
            <person name="Tuo L."/>
        </authorList>
    </citation>
    <scope>NUCLEOTIDE SEQUENCE [LARGE SCALE GENOMIC DNA]</scope>
    <source>
        <strain evidence="9 10">JCM 31229</strain>
    </source>
</reference>
<keyword evidence="10" id="KW-1185">Reference proteome</keyword>
<gene>
    <name evidence="9" type="ORF">K7G82_19460</name>
</gene>